<evidence type="ECO:0000313" key="2">
    <source>
        <dbReference type="RefSeq" id="XP_065650559.1"/>
    </source>
</evidence>
<proteinExistence type="predicted"/>
<dbReference type="PANTHER" id="PTHR46068:SF1">
    <property type="entry name" value="TRANSPOSASE IS30-LIKE HTH DOMAIN-CONTAINING PROTEIN"/>
    <property type="match status" value="1"/>
</dbReference>
<organism evidence="1 2">
    <name type="scientific">Hydra vulgaris</name>
    <name type="common">Hydra</name>
    <name type="synonym">Hydra attenuata</name>
    <dbReference type="NCBI Taxonomy" id="6087"/>
    <lineage>
        <taxon>Eukaryota</taxon>
        <taxon>Metazoa</taxon>
        <taxon>Cnidaria</taxon>
        <taxon>Hydrozoa</taxon>
        <taxon>Hydroidolina</taxon>
        <taxon>Anthoathecata</taxon>
        <taxon>Aplanulata</taxon>
        <taxon>Hydridae</taxon>
        <taxon>Hydra</taxon>
    </lineage>
</organism>
<dbReference type="RefSeq" id="XP_065650559.1">
    <property type="nucleotide sequence ID" value="XM_065794487.1"/>
</dbReference>
<dbReference type="PANTHER" id="PTHR46068">
    <property type="entry name" value="PROTEIN CBG27172"/>
    <property type="match status" value="1"/>
</dbReference>
<evidence type="ECO:0000313" key="1">
    <source>
        <dbReference type="Proteomes" id="UP001652625"/>
    </source>
</evidence>
<name>A0ABM4BNA3_HYDVU</name>
<protein>
    <submittedName>
        <fullName evidence="2">Uncharacterized protein LOC136078700</fullName>
    </submittedName>
</protein>
<dbReference type="Proteomes" id="UP001652625">
    <property type="component" value="Chromosome 03"/>
</dbReference>
<sequence length="144" mass="16541">MVNDLQIARESLRKICKGKLKLIPYKIRKAHLLTSNMKKVRMERCKLLLKLFSSTRYSEIVFTDECLFNVEAFLNHQNDRILSRSISDANMKGRIASCLGHPQSVMVFRGITLDGKTPLVFVDSEVKINSQNYLNDVLIKEVLP</sequence>
<dbReference type="Gene3D" id="3.30.420.10">
    <property type="entry name" value="Ribonuclease H-like superfamily/Ribonuclease H"/>
    <property type="match status" value="1"/>
</dbReference>
<accession>A0ABM4BNA3</accession>
<keyword evidence="1" id="KW-1185">Reference proteome</keyword>
<gene>
    <name evidence="2" type="primary">LOC136078700</name>
</gene>
<dbReference type="InterPro" id="IPR036397">
    <property type="entry name" value="RNaseH_sf"/>
</dbReference>
<dbReference type="GeneID" id="136078700"/>
<reference evidence="2" key="1">
    <citation type="submission" date="2025-08" db="UniProtKB">
        <authorList>
            <consortium name="RefSeq"/>
        </authorList>
    </citation>
    <scope>IDENTIFICATION</scope>
</reference>